<dbReference type="InterPro" id="IPR050080">
    <property type="entry name" value="RNase_PH"/>
</dbReference>
<protein>
    <submittedName>
        <fullName evidence="7">RPR46-like RNAse PH domain</fullName>
    </submittedName>
</protein>
<feature type="domain" description="Exoribonuclease phosphorolytic" evidence="6">
    <location>
        <begin position="20"/>
        <end position="134"/>
    </location>
</feature>
<comment type="caution">
    <text evidence="7">The sequence shown here is derived from an EMBL/GenBank/DDBJ whole genome shotgun (WGS) entry which is preliminary data.</text>
</comment>
<dbReference type="PANTHER" id="PTHR11953:SF1">
    <property type="entry name" value="EXOSOME COMPLEX COMPONENT RRP46"/>
    <property type="match status" value="1"/>
</dbReference>
<dbReference type="GO" id="GO:0000177">
    <property type="term" value="C:cytoplasmic exosome (RNase complex)"/>
    <property type="evidence" value="ECO:0007669"/>
    <property type="project" value="TreeGrafter"/>
</dbReference>
<dbReference type="Proteomes" id="UP000006726">
    <property type="component" value="Chromosome 4"/>
</dbReference>
<evidence type="ECO:0000256" key="3">
    <source>
        <dbReference type="ARBA" id="ARBA00022552"/>
    </source>
</evidence>
<comment type="subcellular location">
    <subcellularLocation>
        <location evidence="1">Nucleus</location>
    </subcellularLocation>
</comment>
<comment type="similarity">
    <text evidence="2">Belongs to the RNase PH family.</text>
</comment>
<keyword evidence="5" id="KW-0539">Nucleus</keyword>
<feature type="non-terminal residue" evidence="7">
    <location>
        <position position="1"/>
    </location>
</feature>
<dbReference type="OrthoDB" id="27298at2759"/>
<evidence type="ECO:0000259" key="6">
    <source>
        <dbReference type="Pfam" id="PF01138"/>
    </source>
</evidence>
<dbReference type="Gene3D" id="3.30.230.70">
    <property type="entry name" value="GHMP Kinase, N-terminal domain"/>
    <property type="match status" value="1"/>
</dbReference>
<dbReference type="GO" id="GO:0016075">
    <property type="term" value="P:rRNA catabolic process"/>
    <property type="evidence" value="ECO:0007669"/>
    <property type="project" value="TreeGrafter"/>
</dbReference>
<dbReference type="GeneID" id="3372762"/>
<evidence type="ECO:0000313" key="8">
    <source>
        <dbReference type="Proteomes" id="UP000006726"/>
    </source>
</evidence>
<dbReference type="InParanoid" id="Q5CR63"/>
<dbReference type="AlphaFoldDB" id="Q5CR63"/>
<gene>
    <name evidence="7" type="ORF">cgd4_1950</name>
</gene>
<accession>Q5CR63</accession>
<keyword evidence="8" id="KW-1185">Reference proteome</keyword>
<dbReference type="Pfam" id="PF01138">
    <property type="entry name" value="RNase_PH"/>
    <property type="match status" value="1"/>
</dbReference>
<dbReference type="InterPro" id="IPR020568">
    <property type="entry name" value="Ribosomal_Su5_D2-typ_SF"/>
</dbReference>
<dbReference type="GO" id="GO:0000176">
    <property type="term" value="C:nuclear exosome (RNase complex)"/>
    <property type="evidence" value="ECO:0007669"/>
    <property type="project" value="TreeGrafter"/>
</dbReference>
<dbReference type="GO" id="GO:0003723">
    <property type="term" value="F:RNA binding"/>
    <property type="evidence" value="ECO:0007669"/>
    <property type="project" value="TreeGrafter"/>
</dbReference>
<dbReference type="InterPro" id="IPR001247">
    <property type="entry name" value="ExoRNase_PH_dom1"/>
</dbReference>
<evidence type="ECO:0000256" key="1">
    <source>
        <dbReference type="ARBA" id="ARBA00004123"/>
    </source>
</evidence>
<keyword evidence="3" id="KW-0698">rRNA processing</keyword>
<evidence type="ECO:0000256" key="4">
    <source>
        <dbReference type="ARBA" id="ARBA00022835"/>
    </source>
</evidence>
<dbReference type="InterPro" id="IPR027408">
    <property type="entry name" value="PNPase/RNase_PH_dom_sf"/>
</dbReference>
<dbReference type="RefSeq" id="XP_625789.1">
    <property type="nucleotide sequence ID" value="XM_625789.1"/>
</dbReference>
<reference evidence="7 8" key="1">
    <citation type="journal article" date="2004" name="Science">
        <title>Complete genome sequence of the apicomplexan, Cryptosporidium parvum.</title>
        <authorList>
            <person name="Abrahamsen M.S."/>
            <person name="Templeton T.J."/>
            <person name="Enomoto S."/>
            <person name="Abrahante J.E."/>
            <person name="Zhu G."/>
            <person name="Lancto C.A."/>
            <person name="Deng M."/>
            <person name="Liu C."/>
            <person name="Widmer G."/>
            <person name="Tzipori S."/>
            <person name="Buck G.A."/>
            <person name="Xu P."/>
            <person name="Bankier A.T."/>
            <person name="Dear P.H."/>
            <person name="Konfortov B.A."/>
            <person name="Spriggs H.F."/>
            <person name="Iyer L."/>
            <person name="Anantharaman V."/>
            <person name="Aravind L."/>
            <person name="Kapur V."/>
        </authorList>
    </citation>
    <scope>NUCLEOTIDE SEQUENCE [LARGE SCALE GENOMIC DNA]</scope>
    <source>
        <strain evidence="8">Iowa II</strain>
    </source>
</reference>
<evidence type="ECO:0000313" key="7">
    <source>
        <dbReference type="EMBL" id="EAK87946.1"/>
    </source>
</evidence>
<proteinExistence type="inferred from homology"/>
<dbReference type="PANTHER" id="PTHR11953">
    <property type="entry name" value="EXOSOME COMPLEX COMPONENT"/>
    <property type="match status" value="1"/>
</dbReference>
<dbReference type="SUPFAM" id="SSF54211">
    <property type="entry name" value="Ribosomal protein S5 domain 2-like"/>
    <property type="match status" value="1"/>
</dbReference>
<dbReference type="GO" id="GO:0005730">
    <property type="term" value="C:nucleolus"/>
    <property type="evidence" value="ECO:0007669"/>
    <property type="project" value="TreeGrafter"/>
</dbReference>
<keyword evidence="4" id="KW-0271">Exosome</keyword>
<dbReference type="GO" id="GO:0071028">
    <property type="term" value="P:nuclear mRNA surveillance"/>
    <property type="evidence" value="ECO:0007669"/>
    <property type="project" value="TreeGrafter"/>
</dbReference>
<dbReference type="STRING" id="353152.Q5CR63"/>
<dbReference type="EMBL" id="AAEE01000008">
    <property type="protein sequence ID" value="EAK87946.1"/>
    <property type="molecule type" value="Genomic_DNA"/>
</dbReference>
<dbReference type="OMA" id="CIINEQG"/>
<dbReference type="KEGG" id="cpv:cgd4_1950"/>
<evidence type="ECO:0000256" key="2">
    <source>
        <dbReference type="ARBA" id="ARBA00006678"/>
    </source>
</evidence>
<organism evidence="7 8">
    <name type="scientific">Cryptosporidium parvum (strain Iowa II)</name>
    <dbReference type="NCBI Taxonomy" id="353152"/>
    <lineage>
        <taxon>Eukaryota</taxon>
        <taxon>Sar</taxon>
        <taxon>Alveolata</taxon>
        <taxon>Apicomplexa</taxon>
        <taxon>Conoidasida</taxon>
        <taxon>Coccidia</taxon>
        <taxon>Eucoccidiorida</taxon>
        <taxon>Eimeriorina</taxon>
        <taxon>Cryptosporidiidae</taxon>
        <taxon>Cryptosporidium</taxon>
    </lineage>
</organism>
<dbReference type="GO" id="GO:0034475">
    <property type="term" value="P:U4 snRNA 3'-end processing"/>
    <property type="evidence" value="ECO:0007669"/>
    <property type="project" value="TreeGrafter"/>
</dbReference>
<evidence type="ECO:0000256" key="5">
    <source>
        <dbReference type="ARBA" id="ARBA00023242"/>
    </source>
</evidence>
<name>Q5CR63_CRYPI</name>
<dbReference type="GO" id="GO:0071051">
    <property type="term" value="P:poly(A)-dependent snoRNA 3'-end processing"/>
    <property type="evidence" value="ECO:0007669"/>
    <property type="project" value="TreeGrafter"/>
</dbReference>
<sequence>VSFKLMVIRYDGRTNLECGAISANVGIFNSLNGSAEFSIGLSKVIATVWRPEEASSNKCKSYLEVILRPRIGQPQESHKLIEYHILRLFEKVIDFNSFSRCVISITLQIVSEDGPILPVCINAAVLALIDLGIPMEFFPLAVSIAESSHFYGERDISHLMLDPTQSEFEQCISCSTIVINTTEKNIFSCITNKGTGISHNELLDEIHPISLSIATSNSLIRHLSEILLDNIKCKVVRPYNNNLF</sequence>
<dbReference type="GO" id="GO:0006364">
    <property type="term" value="P:rRNA processing"/>
    <property type="evidence" value="ECO:0007669"/>
    <property type="project" value="UniProtKB-KW"/>
</dbReference>